<dbReference type="EMBL" id="JAGJCF010000004">
    <property type="protein sequence ID" value="MBP0615654.1"/>
    <property type="molecule type" value="Genomic_DNA"/>
</dbReference>
<dbReference type="InterPro" id="IPR036589">
    <property type="entry name" value="HCY_dom_sf"/>
</dbReference>
<dbReference type="SUPFAM" id="SSF82282">
    <property type="entry name" value="Homocysteine S-methyltransferase"/>
    <property type="match status" value="1"/>
</dbReference>
<dbReference type="InterPro" id="IPR017226">
    <property type="entry name" value="BHMT-like"/>
</dbReference>
<keyword evidence="1 3" id="KW-0489">Methyltransferase</keyword>
<organism evidence="5 6">
    <name type="scientific">Jiella mangrovi</name>
    <dbReference type="NCBI Taxonomy" id="2821407"/>
    <lineage>
        <taxon>Bacteria</taxon>
        <taxon>Pseudomonadati</taxon>
        <taxon>Pseudomonadota</taxon>
        <taxon>Alphaproteobacteria</taxon>
        <taxon>Hyphomicrobiales</taxon>
        <taxon>Aurantimonadaceae</taxon>
        <taxon>Jiella</taxon>
    </lineage>
</organism>
<evidence type="ECO:0000256" key="2">
    <source>
        <dbReference type="ARBA" id="ARBA00022679"/>
    </source>
</evidence>
<comment type="cofactor">
    <cofactor evidence="3">
        <name>Zn(2+)</name>
        <dbReference type="ChEBI" id="CHEBI:29105"/>
    </cofactor>
</comment>
<keyword evidence="2 3" id="KW-0808">Transferase</keyword>
<dbReference type="PANTHER" id="PTHR11103">
    <property type="entry name" value="SLR1189 PROTEIN"/>
    <property type="match status" value="1"/>
</dbReference>
<proteinExistence type="predicted"/>
<dbReference type="Gene3D" id="3.20.20.330">
    <property type="entry name" value="Homocysteine-binding-like domain"/>
    <property type="match status" value="1"/>
</dbReference>
<comment type="caution">
    <text evidence="5">The sequence shown here is derived from an EMBL/GenBank/DDBJ whole genome shotgun (WGS) entry which is preliminary data.</text>
</comment>
<evidence type="ECO:0000313" key="6">
    <source>
        <dbReference type="Proteomes" id="UP000678276"/>
    </source>
</evidence>
<dbReference type="Proteomes" id="UP000678276">
    <property type="component" value="Unassembled WGS sequence"/>
</dbReference>
<evidence type="ECO:0000256" key="1">
    <source>
        <dbReference type="ARBA" id="ARBA00022603"/>
    </source>
</evidence>
<feature type="binding site" evidence="3">
    <location>
        <position position="280"/>
    </location>
    <ligand>
        <name>Zn(2+)</name>
        <dbReference type="ChEBI" id="CHEBI:29105"/>
    </ligand>
</feature>
<dbReference type="RefSeq" id="WP_209594061.1">
    <property type="nucleotide sequence ID" value="NZ_JAGJCF010000004.1"/>
</dbReference>
<evidence type="ECO:0000256" key="3">
    <source>
        <dbReference type="PROSITE-ProRule" id="PRU00333"/>
    </source>
</evidence>
<accession>A0ABS4BFX2</accession>
<dbReference type="PANTHER" id="PTHR11103:SF18">
    <property type="entry name" value="SLR1189 PROTEIN"/>
    <property type="match status" value="1"/>
</dbReference>
<feature type="binding site" evidence="3">
    <location>
        <position position="214"/>
    </location>
    <ligand>
        <name>Zn(2+)</name>
        <dbReference type="ChEBI" id="CHEBI:29105"/>
    </ligand>
</feature>
<keyword evidence="3" id="KW-0862">Zinc</keyword>
<feature type="binding site" evidence="3">
    <location>
        <position position="279"/>
    </location>
    <ligand>
        <name>Zn(2+)</name>
        <dbReference type="ChEBI" id="CHEBI:29105"/>
    </ligand>
</feature>
<dbReference type="PIRSF" id="PIRSF037505">
    <property type="entry name" value="Betaine_HMT"/>
    <property type="match status" value="1"/>
</dbReference>
<dbReference type="InterPro" id="IPR003726">
    <property type="entry name" value="HCY_dom"/>
</dbReference>
<reference evidence="5 6" key="1">
    <citation type="submission" date="2021-04" db="EMBL/GenBank/DDBJ databases">
        <title>Whole genome sequence of Jiella sp. KSK16Y-1.</title>
        <authorList>
            <person name="Tuo L."/>
        </authorList>
    </citation>
    <scope>NUCLEOTIDE SEQUENCE [LARGE SCALE GENOMIC DNA]</scope>
    <source>
        <strain evidence="5 6">KSK16Y-1</strain>
    </source>
</reference>
<keyword evidence="6" id="KW-1185">Reference proteome</keyword>
<protein>
    <submittedName>
        <fullName evidence="5">Homocysteine S-methyltransferase family protein</fullName>
    </submittedName>
</protein>
<keyword evidence="3" id="KW-0479">Metal-binding</keyword>
<sequence length="310" mass="31508">MTLSPTLGLLDDTVMLADGAIGTNLLSAGLSPGSAPEGWLEDRPDAIAALHHGFVAAGSDIILTASFGANPPRLSLWGAATRCFELNRRAAELARQAADRAARRVFVAGSLGPTWRQPPAINQSIEDDGETAQIYAEQIAGLQAGGADFLWLETMVTASEARAAAKAAIAAGLAYVATASFGSDGLTPAGLSPAGFAAAFDGLPVPPLAIGANCCEGPGTTLASAGAMLRSDGQTLAVKASCGLPVLVDGKAEYAVGPAAMAAYARRAIGAGARIVGGCCGTTPDHVRSMRQAIDDEIGIWPARRMRPQT</sequence>
<evidence type="ECO:0000259" key="4">
    <source>
        <dbReference type="PROSITE" id="PS50970"/>
    </source>
</evidence>
<feature type="domain" description="Hcy-binding" evidence="4">
    <location>
        <begin position="3"/>
        <end position="294"/>
    </location>
</feature>
<evidence type="ECO:0000313" key="5">
    <source>
        <dbReference type="EMBL" id="MBP0615654.1"/>
    </source>
</evidence>
<dbReference type="Pfam" id="PF02574">
    <property type="entry name" value="S-methyl_trans"/>
    <property type="match status" value="1"/>
</dbReference>
<dbReference type="PROSITE" id="PS50970">
    <property type="entry name" value="HCY"/>
    <property type="match status" value="1"/>
</dbReference>
<gene>
    <name evidence="5" type="ORF">J6595_08685</name>
</gene>
<name>A0ABS4BFX2_9HYPH</name>